<dbReference type="PRINTS" id="PR00455">
    <property type="entry name" value="HTHTETR"/>
</dbReference>
<dbReference type="Gene3D" id="1.10.357.10">
    <property type="entry name" value="Tetracycline Repressor, domain 2"/>
    <property type="match status" value="1"/>
</dbReference>
<gene>
    <name evidence="4" type="ORF">SAMN02745170_02600</name>
</gene>
<evidence type="ECO:0000259" key="3">
    <source>
        <dbReference type="PROSITE" id="PS50977"/>
    </source>
</evidence>
<dbReference type="GO" id="GO:0006355">
    <property type="term" value="P:regulation of DNA-templated transcription"/>
    <property type="evidence" value="ECO:0007669"/>
    <property type="project" value="UniProtKB-ARBA"/>
</dbReference>
<dbReference type="Pfam" id="PF00440">
    <property type="entry name" value="TetR_N"/>
    <property type="match status" value="1"/>
</dbReference>
<dbReference type="PANTHER" id="PTHR30328">
    <property type="entry name" value="TRANSCRIPTIONAL REPRESSOR"/>
    <property type="match status" value="1"/>
</dbReference>
<evidence type="ECO:0000256" key="2">
    <source>
        <dbReference type="PROSITE-ProRule" id="PRU00335"/>
    </source>
</evidence>
<feature type="domain" description="HTH tetR-type" evidence="3">
    <location>
        <begin position="2"/>
        <end position="62"/>
    </location>
</feature>
<dbReference type="Gene3D" id="1.10.10.60">
    <property type="entry name" value="Homeodomain-like"/>
    <property type="match status" value="1"/>
</dbReference>
<dbReference type="InterPro" id="IPR001647">
    <property type="entry name" value="HTH_TetR"/>
</dbReference>
<evidence type="ECO:0000313" key="5">
    <source>
        <dbReference type="Proteomes" id="UP000322917"/>
    </source>
</evidence>
<dbReference type="SUPFAM" id="SSF48498">
    <property type="entry name" value="Tetracyclin repressor-like, C-terminal domain"/>
    <property type="match status" value="1"/>
</dbReference>
<dbReference type="AlphaFoldDB" id="A0A1M6JGZ8"/>
<dbReference type="InterPro" id="IPR009057">
    <property type="entry name" value="Homeodomain-like_sf"/>
</dbReference>
<evidence type="ECO:0000313" key="4">
    <source>
        <dbReference type="EMBL" id="SHJ45973.1"/>
    </source>
</evidence>
<protein>
    <submittedName>
        <fullName evidence="4">Transcriptional regulator, TetR family</fullName>
    </submittedName>
</protein>
<dbReference type="InterPro" id="IPR036271">
    <property type="entry name" value="Tet_transcr_reg_TetR-rel_C_sf"/>
</dbReference>
<dbReference type="PROSITE" id="PS50977">
    <property type="entry name" value="HTH_TETR_2"/>
    <property type="match status" value="1"/>
</dbReference>
<keyword evidence="1 2" id="KW-0238">DNA-binding</keyword>
<reference evidence="4 5" key="1">
    <citation type="submission" date="2016-11" db="EMBL/GenBank/DDBJ databases">
        <authorList>
            <person name="Varghese N."/>
            <person name="Submissions S."/>
        </authorList>
    </citation>
    <scope>NUCLEOTIDE SEQUENCE [LARGE SCALE GENOMIC DNA]</scope>
    <source>
        <strain evidence="4 5">DSM 15287</strain>
    </source>
</reference>
<sequence>MEDVKLSILSAAKIRFSRFGFQKTTINEICRDCRISKRTLYQQFPSKEELFMCLITHELETLKTRVLTQTQKLALPVYQLSQLLQTVGAYFYENRSLLSATIKQENSLPSPGQTNRFQTAVEKEISALIAKVILEGKQQRQFRNIDEHFVACIGFNLLQSLFITNKVLTCSDKTAVNEYTREFIDLFVNGITNEAPFSKHGHPKIDSNI</sequence>
<dbReference type="GO" id="GO:0003677">
    <property type="term" value="F:DNA binding"/>
    <property type="evidence" value="ECO:0007669"/>
    <property type="project" value="UniProtKB-UniRule"/>
</dbReference>
<dbReference type="RefSeq" id="WP_149735299.1">
    <property type="nucleotide sequence ID" value="NZ_FQZD01000022.1"/>
</dbReference>
<feature type="DNA-binding region" description="H-T-H motif" evidence="2">
    <location>
        <begin position="25"/>
        <end position="44"/>
    </location>
</feature>
<accession>A0A1M6JGZ8</accession>
<dbReference type="SUPFAM" id="SSF46689">
    <property type="entry name" value="Homeodomain-like"/>
    <property type="match status" value="1"/>
</dbReference>
<dbReference type="OrthoDB" id="9812993at2"/>
<dbReference type="PANTHER" id="PTHR30328:SF54">
    <property type="entry name" value="HTH-TYPE TRANSCRIPTIONAL REPRESSOR SCO4008"/>
    <property type="match status" value="1"/>
</dbReference>
<proteinExistence type="predicted"/>
<organism evidence="4 5">
    <name type="scientific">Propionispora hippei DSM 15287</name>
    <dbReference type="NCBI Taxonomy" id="1123003"/>
    <lineage>
        <taxon>Bacteria</taxon>
        <taxon>Bacillati</taxon>
        <taxon>Bacillota</taxon>
        <taxon>Negativicutes</taxon>
        <taxon>Selenomonadales</taxon>
        <taxon>Sporomusaceae</taxon>
        <taxon>Propionispora</taxon>
    </lineage>
</organism>
<dbReference type="EMBL" id="FQZD01000022">
    <property type="protein sequence ID" value="SHJ45973.1"/>
    <property type="molecule type" value="Genomic_DNA"/>
</dbReference>
<evidence type="ECO:0000256" key="1">
    <source>
        <dbReference type="ARBA" id="ARBA00023125"/>
    </source>
</evidence>
<name>A0A1M6JGZ8_9FIRM</name>
<keyword evidence="5" id="KW-1185">Reference proteome</keyword>
<dbReference type="Proteomes" id="UP000322917">
    <property type="component" value="Unassembled WGS sequence"/>
</dbReference>
<dbReference type="InterPro" id="IPR050109">
    <property type="entry name" value="HTH-type_TetR-like_transc_reg"/>
</dbReference>